<dbReference type="InterPro" id="IPR029062">
    <property type="entry name" value="Class_I_gatase-like"/>
</dbReference>
<dbReference type="Gene3D" id="3.50.30.60">
    <property type="entry name" value="LD-carboxypeptidase A C-terminal domain-like"/>
    <property type="match status" value="1"/>
</dbReference>
<dbReference type="Gene3D" id="3.40.50.10740">
    <property type="entry name" value="Class I glutamine amidotransferase-like"/>
    <property type="match status" value="1"/>
</dbReference>
<feature type="active site" description="Charge relay system" evidence="3">
    <location>
        <position position="231"/>
    </location>
</feature>
<comment type="similarity">
    <text evidence="1">Belongs to the peptidase S66 family.</text>
</comment>
<dbReference type="EMBL" id="MWBO01000017">
    <property type="protein sequence ID" value="OQA52911.1"/>
    <property type="molecule type" value="Genomic_DNA"/>
</dbReference>
<dbReference type="PANTHER" id="PTHR30237:SF6">
    <property type="entry name" value="CARBOXYPEPTIDASE YOCD-RELATED"/>
    <property type="match status" value="1"/>
</dbReference>
<dbReference type="CDD" id="cd07062">
    <property type="entry name" value="Peptidase_S66_mccF_like"/>
    <property type="match status" value="1"/>
</dbReference>
<dbReference type="Pfam" id="PF17676">
    <property type="entry name" value="Peptidase_S66C"/>
    <property type="match status" value="1"/>
</dbReference>
<evidence type="ECO:0000256" key="2">
    <source>
        <dbReference type="ARBA" id="ARBA00022801"/>
    </source>
</evidence>
<dbReference type="InterPro" id="IPR027478">
    <property type="entry name" value="LdcA_N"/>
</dbReference>
<dbReference type="AlphaFoldDB" id="A0A1V5SFE1"/>
<reference evidence="6" key="1">
    <citation type="submission" date="2017-02" db="EMBL/GenBank/DDBJ databases">
        <title>Delving into the versatile metabolic prowess of the omnipresent phylum Bacteroidetes.</title>
        <authorList>
            <person name="Nobu M.K."/>
            <person name="Mei R."/>
            <person name="Narihiro T."/>
            <person name="Kuroda K."/>
            <person name="Liu W.-T."/>
        </authorList>
    </citation>
    <scope>NUCLEOTIDE SEQUENCE</scope>
    <source>
        <strain evidence="6">ADurb.Bin280</strain>
    </source>
</reference>
<dbReference type="PANTHER" id="PTHR30237">
    <property type="entry name" value="MURAMOYLTETRAPEPTIDE CARBOXYPEPTIDASE"/>
    <property type="match status" value="1"/>
</dbReference>
<gene>
    <name evidence="6" type="primary">mccF</name>
    <name evidence="6" type="ORF">BWY43_00282</name>
</gene>
<protein>
    <submittedName>
        <fullName evidence="6">Microcin C7 self-immunity protein MccF</fullName>
    </submittedName>
</protein>
<dbReference type="SUPFAM" id="SSF52317">
    <property type="entry name" value="Class I glutamine amidotransferase-like"/>
    <property type="match status" value="1"/>
</dbReference>
<proteinExistence type="inferred from homology"/>
<dbReference type="InterPro" id="IPR040921">
    <property type="entry name" value="Peptidase_S66C"/>
</dbReference>
<accession>A0A1V5SFE1</accession>
<evidence type="ECO:0000313" key="6">
    <source>
        <dbReference type="EMBL" id="OQA52911.1"/>
    </source>
</evidence>
<comment type="caution">
    <text evidence="6">The sequence shown here is derived from an EMBL/GenBank/DDBJ whole genome shotgun (WGS) entry which is preliminary data.</text>
</comment>
<dbReference type="Proteomes" id="UP000485367">
    <property type="component" value="Unassembled WGS sequence"/>
</dbReference>
<dbReference type="SUPFAM" id="SSF141986">
    <property type="entry name" value="LD-carboxypeptidase A C-terminal domain-like"/>
    <property type="match status" value="1"/>
</dbReference>
<dbReference type="PIRSF" id="PIRSF028757">
    <property type="entry name" value="LD-carboxypeptidase"/>
    <property type="match status" value="1"/>
</dbReference>
<name>A0A1V5SFE1_9BACT</name>
<evidence type="ECO:0000256" key="1">
    <source>
        <dbReference type="ARBA" id="ARBA00010233"/>
    </source>
</evidence>
<feature type="domain" description="LD-carboxypeptidase N-terminal" evidence="4">
    <location>
        <begin position="15"/>
        <end position="134"/>
    </location>
</feature>
<sequence>MNKIYPQKLQKGDIIRVIAPSRSLGIISEETRANANKIFKKIGLRLEFSKHSHEIDDFKSSSIESRISDIHDAFRNPEVKAVLSVIGGFNSNQLLKYIDWDIIKANPKIFCGYSDITVLNNAIFAKTGLVNYSGPAYSTFGKLRDMEYTIEYFKKCLFSDNPIEIEASEKWDDRKWWINQDDGEFFKNPKWQIINEGETKGTIIGGNLGTLNLLQGTDYFPSLENTILFIEDDYETYAEMFDRDLQSLIHQKGFNEVKGLVIGRFQIASKISESKLKQIIKSKNELDKIPVVAGVDFGHTDPKITFPIGGEVEVSAYEHKSSINIIKH</sequence>
<evidence type="ECO:0000259" key="5">
    <source>
        <dbReference type="Pfam" id="PF17676"/>
    </source>
</evidence>
<feature type="domain" description="LD-carboxypeptidase C-terminal" evidence="5">
    <location>
        <begin position="200"/>
        <end position="314"/>
    </location>
</feature>
<evidence type="ECO:0000256" key="3">
    <source>
        <dbReference type="PIRSR" id="PIRSR028757-1"/>
    </source>
</evidence>
<dbReference type="InterPro" id="IPR003507">
    <property type="entry name" value="S66_fam"/>
</dbReference>
<dbReference type="InterPro" id="IPR040449">
    <property type="entry name" value="Peptidase_S66_N"/>
</dbReference>
<dbReference type="GO" id="GO:0016787">
    <property type="term" value="F:hydrolase activity"/>
    <property type="evidence" value="ECO:0007669"/>
    <property type="project" value="UniProtKB-KW"/>
</dbReference>
<dbReference type="Pfam" id="PF02016">
    <property type="entry name" value="Peptidase_S66"/>
    <property type="match status" value="1"/>
</dbReference>
<feature type="active site" description="Nucleophile" evidence="3">
    <location>
        <position position="114"/>
    </location>
</feature>
<keyword evidence="2" id="KW-0378">Hydrolase</keyword>
<dbReference type="InterPro" id="IPR027461">
    <property type="entry name" value="Carboxypeptidase_A_C_sf"/>
</dbReference>
<organism evidence="6">
    <name type="scientific">candidate division WS2 bacterium ADurb.Bin280</name>
    <dbReference type="NCBI Taxonomy" id="1852829"/>
    <lineage>
        <taxon>Bacteria</taxon>
        <taxon>candidate division WS2</taxon>
    </lineage>
</organism>
<feature type="active site" description="Charge relay system" evidence="3">
    <location>
        <position position="299"/>
    </location>
</feature>
<evidence type="ECO:0000259" key="4">
    <source>
        <dbReference type="Pfam" id="PF02016"/>
    </source>
</evidence>